<feature type="transmembrane region" description="Helical" evidence="1">
    <location>
        <begin position="38"/>
        <end position="57"/>
    </location>
</feature>
<dbReference type="AlphaFoldDB" id="A0A1F5T3D7"/>
<keyword evidence="1" id="KW-0472">Membrane</keyword>
<name>A0A1F5T3D7_9BACT</name>
<dbReference type="STRING" id="1798002.A2478_02170"/>
<organism evidence="2 3">
    <name type="scientific">Candidatus Falkowbacteria bacterium RIFOXYC2_FULL_36_12</name>
    <dbReference type="NCBI Taxonomy" id="1798002"/>
    <lineage>
        <taxon>Bacteria</taxon>
        <taxon>Candidatus Falkowiibacteriota</taxon>
    </lineage>
</organism>
<dbReference type="EMBL" id="MFGJ01000001">
    <property type="protein sequence ID" value="OGF33475.1"/>
    <property type="molecule type" value="Genomic_DNA"/>
</dbReference>
<evidence type="ECO:0000313" key="3">
    <source>
        <dbReference type="Proteomes" id="UP000179001"/>
    </source>
</evidence>
<comment type="caution">
    <text evidence="2">The sequence shown here is derived from an EMBL/GenBank/DDBJ whole genome shotgun (WGS) entry which is preliminary data.</text>
</comment>
<dbReference type="Proteomes" id="UP000179001">
    <property type="component" value="Unassembled WGS sequence"/>
</dbReference>
<gene>
    <name evidence="2" type="ORF">A2478_02170</name>
</gene>
<evidence type="ECO:0000256" key="1">
    <source>
        <dbReference type="SAM" id="Phobius"/>
    </source>
</evidence>
<keyword evidence="1" id="KW-0812">Transmembrane</keyword>
<accession>A0A1F5T3D7</accession>
<feature type="transmembrane region" description="Helical" evidence="1">
    <location>
        <begin position="7"/>
        <end position="32"/>
    </location>
</feature>
<proteinExistence type="predicted"/>
<reference evidence="2 3" key="1">
    <citation type="journal article" date="2016" name="Nat. Commun.">
        <title>Thousands of microbial genomes shed light on interconnected biogeochemical processes in an aquifer system.</title>
        <authorList>
            <person name="Anantharaman K."/>
            <person name="Brown C.T."/>
            <person name="Hug L.A."/>
            <person name="Sharon I."/>
            <person name="Castelle C.J."/>
            <person name="Probst A.J."/>
            <person name="Thomas B.C."/>
            <person name="Singh A."/>
            <person name="Wilkins M.J."/>
            <person name="Karaoz U."/>
            <person name="Brodie E.L."/>
            <person name="Williams K.H."/>
            <person name="Hubbard S.S."/>
            <person name="Banfield J.F."/>
        </authorList>
    </citation>
    <scope>NUCLEOTIDE SEQUENCE [LARGE SCALE GENOMIC DNA]</scope>
</reference>
<keyword evidence="1" id="KW-1133">Transmembrane helix</keyword>
<sequence>MEKNLKWWQWIVVGVIASYMIFALSFMFGLILVLIREWIIQQFWSGLVIVLIISLIVKKTVDYCSCSATEERGE</sequence>
<evidence type="ECO:0000313" key="2">
    <source>
        <dbReference type="EMBL" id="OGF33475.1"/>
    </source>
</evidence>
<protein>
    <submittedName>
        <fullName evidence="2">Uncharacterized protein</fullName>
    </submittedName>
</protein>